<protein>
    <recommendedName>
        <fullName evidence="1">C2H2-type domain-containing protein</fullName>
    </recommendedName>
</protein>
<dbReference type="InterPro" id="IPR013087">
    <property type="entry name" value="Znf_C2H2_type"/>
</dbReference>
<feature type="domain" description="C2H2-type" evidence="1">
    <location>
        <begin position="100"/>
        <end position="122"/>
    </location>
</feature>
<dbReference type="Pfam" id="PF12874">
    <property type="entry name" value="zf-met"/>
    <property type="match status" value="1"/>
</dbReference>
<organism evidence="2 3">
    <name type="scientific">Strigamia maritima</name>
    <name type="common">European centipede</name>
    <name type="synonym">Geophilus maritimus</name>
    <dbReference type="NCBI Taxonomy" id="126957"/>
    <lineage>
        <taxon>Eukaryota</taxon>
        <taxon>Metazoa</taxon>
        <taxon>Ecdysozoa</taxon>
        <taxon>Arthropoda</taxon>
        <taxon>Myriapoda</taxon>
        <taxon>Chilopoda</taxon>
        <taxon>Pleurostigmophora</taxon>
        <taxon>Geophilomorpha</taxon>
        <taxon>Linotaeniidae</taxon>
        <taxon>Strigamia</taxon>
    </lineage>
</organism>
<dbReference type="AlphaFoldDB" id="T1IPM5"/>
<evidence type="ECO:0000259" key="1">
    <source>
        <dbReference type="PROSITE" id="PS00028"/>
    </source>
</evidence>
<dbReference type="InterPro" id="IPR003604">
    <property type="entry name" value="Matrin/U1-like-C_Znf_C2H2"/>
</dbReference>
<reference evidence="2" key="2">
    <citation type="submission" date="2015-02" db="UniProtKB">
        <authorList>
            <consortium name="EnsemblMetazoa"/>
        </authorList>
    </citation>
    <scope>IDENTIFICATION</scope>
</reference>
<reference evidence="3" key="1">
    <citation type="submission" date="2011-05" db="EMBL/GenBank/DDBJ databases">
        <authorList>
            <person name="Richards S.R."/>
            <person name="Qu J."/>
            <person name="Jiang H."/>
            <person name="Jhangiani S.N."/>
            <person name="Agravi P."/>
            <person name="Goodspeed R."/>
            <person name="Gross S."/>
            <person name="Mandapat C."/>
            <person name="Jackson L."/>
            <person name="Mathew T."/>
            <person name="Pu L."/>
            <person name="Thornton R."/>
            <person name="Saada N."/>
            <person name="Wilczek-Boney K.B."/>
            <person name="Lee S."/>
            <person name="Kovar C."/>
            <person name="Wu Y."/>
            <person name="Scherer S.E."/>
            <person name="Worley K.C."/>
            <person name="Muzny D.M."/>
            <person name="Gibbs R."/>
        </authorList>
    </citation>
    <scope>NUCLEOTIDE SEQUENCE</scope>
    <source>
        <strain evidence="3">Brora</strain>
    </source>
</reference>
<dbReference type="InterPro" id="IPR036236">
    <property type="entry name" value="Znf_C2H2_sf"/>
</dbReference>
<dbReference type="EnsemblMetazoa" id="SMAR002978-RA">
    <property type="protein sequence ID" value="SMAR002978-PA"/>
    <property type="gene ID" value="SMAR002978"/>
</dbReference>
<dbReference type="PANTHER" id="PTHR46786">
    <property type="entry name" value="ZINC FINGER MATRIN-TYPE PROTEIN 3"/>
    <property type="match status" value="1"/>
</dbReference>
<sequence length="137" mass="15630">MILCGVSGNFMKQDTLSAASSHWFSSWSITHPVHLDVQLLFLFEPPVMQCLEDGVYKCTVDSILATVIATEVEEPPCKRMKNNPARDFSMFRTPSGKYYCSTCNITLNSESQFSQHFDSKKHKAKMNTHKYETCHQI</sequence>
<keyword evidence="3" id="KW-1185">Reference proteome</keyword>
<accession>T1IPM5</accession>
<dbReference type="GO" id="GO:0003676">
    <property type="term" value="F:nucleic acid binding"/>
    <property type="evidence" value="ECO:0007669"/>
    <property type="project" value="InterPro"/>
</dbReference>
<dbReference type="EMBL" id="JH431264">
    <property type="status" value="NOT_ANNOTATED_CDS"/>
    <property type="molecule type" value="Genomic_DNA"/>
</dbReference>
<proteinExistence type="predicted"/>
<dbReference type="SUPFAM" id="SSF57667">
    <property type="entry name" value="beta-beta-alpha zinc fingers"/>
    <property type="match status" value="1"/>
</dbReference>
<dbReference type="PANTHER" id="PTHR46786:SF1">
    <property type="entry name" value="ZINC FINGER MATRIN-TYPE PROTEIN 3"/>
    <property type="match status" value="1"/>
</dbReference>
<dbReference type="PROSITE" id="PS00028">
    <property type="entry name" value="ZINC_FINGER_C2H2_1"/>
    <property type="match status" value="1"/>
</dbReference>
<dbReference type="SMART" id="SM00451">
    <property type="entry name" value="ZnF_U1"/>
    <property type="match status" value="1"/>
</dbReference>
<name>T1IPM5_STRMM</name>
<dbReference type="Gene3D" id="3.30.160.60">
    <property type="entry name" value="Classic Zinc Finger"/>
    <property type="match status" value="1"/>
</dbReference>
<dbReference type="GO" id="GO:0008270">
    <property type="term" value="F:zinc ion binding"/>
    <property type="evidence" value="ECO:0007669"/>
    <property type="project" value="InterPro"/>
</dbReference>
<dbReference type="HOGENOM" id="CLU_1867668_0_0_1"/>
<dbReference type="InterPro" id="IPR052644">
    <property type="entry name" value="ZMAT3"/>
</dbReference>
<dbReference type="Proteomes" id="UP000014500">
    <property type="component" value="Unassembled WGS sequence"/>
</dbReference>
<evidence type="ECO:0000313" key="2">
    <source>
        <dbReference type="EnsemblMetazoa" id="SMAR002978-PA"/>
    </source>
</evidence>
<evidence type="ECO:0000313" key="3">
    <source>
        <dbReference type="Proteomes" id="UP000014500"/>
    </source>
</evidence>